<dbReference type="InterPro" id="IPR046348">
    <property type="entry name" value="SIS_dom_sf"/>
</dbReference>
<reference evidence="4" key="1">
    <citation type="journal article" date="2020" name="mSystems">
        <title>Genome- and Community-Level Interaction Insights into Carbon Utilization and Element Cycling Functions of Hydrothermarchaeota in Hydrothermal Sediment.</title>
        <authorList>
            <person name="Zhou Z."/>
            <person name="Liu Y."/>
            <person name="Xu W."/>
            <person name="Pan J."/>
            <person name="Luo Z.H."/>
            <person name="Li M."/>
        </authorList>
    </citation>
    <scope>NUCLEOTIDE SEQUENCE [LARGE SCALE GENOMIC DNA]</scope>
    <source>
        <strain evidence="4">HyVt-96</strain>
    </source>
</reference>
<dbReference type="SUPFAM" id="SSF53697">
    <property type="entry name" value="SIS domain"/>
    <property type="match status" value="1"/>
</dbReference>
<dbReference type="InterPro" id="IPR019490">
    <property type="entry name" value="Glu6P/Mann6P_isomerase_C"/>
</dbReference>
<dbReference type="InterPro" id="IPR001347">
    <property type="entry name" value="SIS_dom"/>
</dbReference>
<evidence type="ECO:0000256" key="2">
    <source>
        <dbReference type="ARBA" id="ARBA00023235"/>
    </source>
</evidence>
<dbReference type="GO" id="GO:1901135">
    <property type="term" value="P:carbohydrate derivative metabolic process"/>
    <property type="evidence" value="ECO:0007669"/>
    <property type="project" value="InterPro"/>
</dbReference>
<comment type="caution">
    <text evidence="4">The sequence shown here is derived from an EMBL/GenBank/DDBJ whole genome shotgun (WGS) entry which is preliminary data.</text>
</comment>
<feature type="domain" description="SIS" evidence="3">
    <location>
        <begin position="21"/>
        <end position="151"/>
    </location>
</feature>
<name>A0A7V5LT48_UNCW3</name>
<proteinExistence type="inferred from homology"/>
<dbReference type="GO" id="GO:0097367">
    <property type="term" value="F:carbohydrate derivative binding"/>
    <property type="evidence" value="ECO:0007669"/>
    <property type="project" value="InterPro"/>
</dbReference>
<sequence>MDMLELLRKLPEEIEEAIEFDVPYFDEKPPRIFLGGMGGSAISGDVAKLVMSDLDIPFEIIRDYRLPAYAGKKDILIASSYSGNTEESLSLYEDGLSRNMKILVITSGGKLLQLAQKNNNFYVKIPSGFPPRTALGYLFTPIVMTCVKSGFVGHHHIENLKKLPDFMRNLHKEFESVDSLPLEIAKKLYFRFPIIYTSRRMYPVGLRWKAQINENAKAFAHIMDFPEMNHNEIAGIKNPKERVEALWAIFMEDVDDYERIKLRFRHTMDLIKDSVMGITHILSRGNSIAERVFYLIYLGDYVSYYLAKLYNEDPVAIPRIDELKRRLSK</sequence>
<dbReference type="CDD" id="cd05637">
    <property type="entry name" value="SIS_PGI_PMI_2"/>
    <property type="match status" value="1"/>
</dbReference>
<dbReference type="Pfam" id="PF01380">
    <property type="entry name" value="SIS"/>
    <property type="match status" value="1"/>
</dbReference>
<gene>
    <name evidence="4" type="ORF">ENL43_01045</name>
</gene>
<dbReference type="CDD" id="cd05017">
    <property type="entry name" value="SIS_PGI_PMI_1"/>
    <property type="match status" value="1"/>
</dbReference>
<keyword evidence="2 4" id="KW-0413">Isomerase</keyword>
<evidence type="ECO:0000313" key="4">
    <source>
        <dbReference type="EMBL" id="HHF52935.1"/>
    </source>
</evidence>
<dbReference type="InterPro" id="IPR035484">
    <property type="entry name" value="SIS_PGI/PMI_1"/>
</dbReference>
<protein>
    <submittedName>
        <fullName evidence="4">Bifunctional phosphoglucose/phosphomannose isomerase</fullName>
    </submittedName>
</protein>
<evidence type="ECO:0000256" key="1">
    <source>
        <dbReference type="ARBA" id="ARBA00010523"/>
    </source>
</evidence>
<evidence type="ECO:0000259" key="3">
    <source>
        <dbReference type="PROSITE" id="PS51464"/>
    </source>
</evidence>
<dbReference type="EMBL" id="DRTX01000063">
    <property type="protein sequence ID" value="HHF52935.1"/>
    <property type="molecule type" value="Genomic_DNA"/>
</dbReference>
<dbReference type="Gene3D" id="3.40.50.10490">
    <property type="entry name" value="Glucose-6-phosphate isomerase like protein, domain 1"/>
    <property type="match status" value="2"/>
</dbReference>
<dbReference type="Pfam" id="PF10432">
    <property type="entry name" value="bact-PGI_C"/>
    <property type="match status" value="1"/>
</dbReference>
<dbReference type="NCBIfam" id="NF006426">
    <property type="entry name" value="PRK08674.1-6"/>
    <property type="match status" value="1"/>
</dbReference>
<dbReference type="GO" id="GO:0004476">
    <property type="term" value="F:mannose-6-phosphate isomerase activity"/>
    <property type="evidence" value="ECO:0007669"/>
    <property type="project" value="InterPro"/>
</dbReference>
<dbReference type="Proteomes" id="UP000886050">
    <property type="component" value="Unassembled WGS sequence"/>
</dbReference>
<dbReference type="AlphaFoldDB" id="A0A7V5LT48"/>
<dbReference type="PROSITE" id="PS51464">
    <property type="entry name" value="SIS"/>
    <property type="match status" value="1"/>
</dbReference>
<accession>A0A7V5LT48</accession>
<dbReference type="GO" id="GO:0004347">
    <property type="term" value="F:glucose-6-phosphate isomerase activity"/>
    <property type="evidence" value="ECO:0007669"/>
    <property type="project" value="InterPro"/>
</dbReference>
<comment type="similarity">
    <text evidence="1">Belongs to the PGI/PMI family.</text>
</comment>
<dbReference type="NCBIfam" id="TIGR02128">
    <property type="entry name" value="G6PI_arch"/>
    <property type="match status" value="1"/>
</dbReference>
<organism evidence="4">
    <name type="scientific">candidate division WOR-3 bacterium</name>
    <dbReference type="NCBI Taxonomy" id="2052148"/>
    <lineage>
        <taxon>Bacteria</taxon>
        <taxon>Bacteria division WOR-3</taxon>
    </lineage>
</organism>
<dbReference type="NCBIfam" id="NF006423">
    <property type="entry name" value="PRK08674.1-2"/>
    <property type="match status" value="1"/>
</dbReference>
<dbReference type="GO" id="GO:0005975">
    <property type="term" value="P:carbohydrate metabolic process"/>
    <property type="evidence" value="ECO:0007669"/>
    <property type="project" value="InterPro"/>
</dbReference>